<dbReference type="InterPro" id="IPR005467">
    <property type="entry name" value="His_kinase_dom"/>
</dbReference>
<dbReference type="Proteomes" id="UP001596395">
    <property type="component" value="Unassembled WGS sequence"/>
</dbReference>
<evidence type="ECO:0000313" key="9">
    <source>
        <dbReference type="EMBL" id="MFC6953629.1"/>
    </source>
</evidence>
<dbReference type="RefSeq" id="WP_336350584.1">
    <property type="nucleotide sequence ID" value="NZ_JAZAQL010000002.1"/>
</dbReference>
<dbReference type="InterPro" id="IPR035965">
    <property type="entry name" value="PAS-like_dom_sf"/>
</dbReference>
<dbReference type="Pfam" id="PF13426">
    <property type="entry name" value="PAS_9"/>
    <property type="match status" value="1"/>
</dbReference>
<dbReference type="InterPro" id="IPR000014">
    <property type="entry name" value="PAS"/>
</dbReference>
<dbReference type="AlphaFoldDB" id="A0ABD5VDW1"/>
<dbReference type="GO" id="GO:0000160">
    <property type="term" value="P:phosphorelay signal transduction system"/>
    <property type="evidence" value="ECO:0007669"/>
    <property type="project" value="UniProtKB-KW"/>
</dbReference>
<dbReference type="Pfam" id="PF13185">
    <property type="entry name" value="GAF_2"/>
    <property type="match status" value="1"/>
</dbReference>
<keyword evidence="6" id="KW-0902">Two-component regulatory system</keyword>
<dbReference type="PROSITE" id="PS50109">
    <property type="entry name" value="HIS_KIN"/>
    <property type="match status" value="1"/>
</dbReference>
<dbReference type="Gene3D" id="3.30.450.20">
    <property type="entry name" value="PAS domain"/>
    <property type="match status" value="1"/>
</dbReference>
<dbReference type="InterPro" id="IPR050736">
    <property type="entry name" value="Sensor_HK_Regulatory"/>
</dbReference>
<dbReference type="SMART" id="SM00065">
    <property type="entry name" value="GAF"/>
    <property type="match status" value="1"/>
</dbReference>
<evidence type="ECO:0000256" key="6">
    <source>
        <dbReference type="ARBA" id="ARBA00023012"/>
    </source>
</evidence>
<dbReference type="GO" id="GO:0004673">
    <property type="term" value="F:protein histidine kinase activity"/>
    <property type="evidence" value="ECO:0007669"/>
    <property type="project" value="UniProtKB-EC"/>
</dbReference>
<dbReference type="EC" id="2.7.13.3" evidence="2"/>
<proteinExistence type="predicted"/>
<evidence type="ECO:0000256" key="1">
    <source>
        <dbReference type="ARBA" id="ARBA00000085"/>
    </source>
</evidence>
<evidence type="ECO:0000256" key="3">
    <source>
        <dbReference type="ARBA" id="ARBA00022553"/>
    </source>
</evidence>
<evidence type="ECO:0000256" key="4">
    <source>
        <dbReference type="ARBA" id="ARBA00022679"/>
    </source>
</evidence>
<evidence type="ECO:0000259" key="8">
    <source>
        <dbReference type="PROSITE" id="PS50112"/>
    </source>
</evidence>
<feature type="domain" description="PAS" evidence="8">
    <location>
        <begin position="4"/>
        <end position="74"/>
    </location>
</feature>
<keyword evidence="4" id="KW-0808">Transferase</keyword>
<dbReference type="PANTHER" id="PTHR43711:SF1">
    <property type="entry name" value="HISTIDINE KINASE 1"/>
    <property type="match status" value="1"/>
</dbReference>
<dbReference type="GO" id="GO:0005524">
    <property type="term" value="F:ATP binding"/>
    <property type="evidence" value="ECO:0007669"/>
    <property type="project" value="UniProtKB-KW"/>
</dbReference>
<keyword evidence="3" id="KW-0597">Phosphoprotein</keyword>
<feature type="domain" description="Histidine kinase" evidence="7">
    <location>
        <begin position="295"/>
        <end position="489"/>
    </location>
</feature>
<dbReference type="PROSITE" id="PS50112">
    <property type="entry name" value="PAS"/>
    <property type="match status" value="1"/>
</dbReference>
<dbReference type="Pfam" id="PF02518">
    <property type="entry name" value="HATPase_c"/>
    <property type="match status" value="1"/>
</dbReference>
<keyword evidence="5" id="KW-0418">Kinase</keyword>
<dbReference type="SMART" id="SM00388">
    <property type="entry name" value="HisKA"/>
    <property type="match status" value="1"/>
</dbReference>
<dbReference type="SUPFAM" id="SSF55781">
    <property type="entry name" value="GAF domain-like"/>
    <property type="match status" value="1"/>
</dbReference>
<dbReference type="NCBIfam" id="TIGR00229">
    <property type="entry name" value="sensory_box"/>
    <property type="match status" value="1"/>
</dbReference>
<dbReference type="SUPFAM" id="SSF47384">
    <property type="entry name" value="Homodimeric domain of signal transducing histidine kinase"/>
    <property type="match status" value="1"/>
</dbReference>
<dbReference type="Pfam" id="PF00512">
    <property type="entry name" value="HisKA"/>
    <property type="match status" value="1"/>
</dbReference>
<comment type="catalytic activity">
    <reaction evidence="1">
        <text>ATP + protein L-histidine = ADP + protein N-phospho-L-histidine.</text>
        <dbReference type="EC" id="2.7.13.3"/>
    </reaction>
</comment>
<dbReference type="PANTHER" id="PTHR43711">
    <property type="entry name" value="TWO-COMPONENT HISTIDINE KINASE"/>
    <property type="match status" value="1"/>
</dbReference>
<name>A0ABD5VDW1_9EURY</name>
<evidence type="ECO:0000256" key="5">
    <source>
        <dbReference type="ARBA" id="ARBA00022777"/>
    </source>
</evidence>
<dbReference type="Gene3D" id="1.10.287.130">
    <property type="match status" value="1"/>
</dbReference>
<comment type="caution">
    <text evidence="9">The sequence shown here is derived from an EMBL/GenBank/DDBJ whole genome shotgun (WGS) entry which is preliminary data.</text>
</comment>
<dbReference type="InterPro" id="IPR004358">
    <property type="entry name" value="Sig_transdc_His_kin-like_C"/>
</dbReference>
<dbReference type="CDD" id="cd00082">
    <property type="entry name" value="HisKA"/>
    <property type="match status" value="1"/>
</dbReference>
<dbReference type="InterPro" id="IPR003661">
    <property type="entry name" value="HisK_dim/P_dom"/>
</dbReference>
<keyword evidence="9" id="KW-0547">Nucleotide-binding</keyword>
<keyword evidence="9" id="KW-0067">ATP-binding</keyword>
<accession>A0ABD5VDW1</accession>
<dbReference type="EMBL" id="JBHSXN010000002">
    <property type="protein sequence ID" value="MFC6953629.1"/>
    <property type="molecule type" value="Genomic_DNA"/>
</dbReference>
<evidence type="ECO:0000256" key="2">
    <source>
        <dbReference type="ARBA" id="ARBA00012438"/>
    </source>
</evidence>
<dbReference type="SMART" id="SM00387">
    <property type="entry name" value="HATPase_c"/>
    <property type="match status" value="1"/>
</dbReference>
<dbReference type="SUPFAM" id="SSF55874">
    <property type="entry name" value="ATPase domain of HSP90 chaperone/DNA topoisomerase II/histidine kinase"/>
    <property type="match status" value="1"/>
</dbReference>
<dbReference type="InterPro" id="IPR036097">
    <property type="entry name" value="HisK_dim/P_sf"/>
</dbReference>
<protein>
    <recommendedName>
        <fullName evidence="2">histidine kinase</fullName>
        <ecNumber evidence="2">2.7.13.3</ecNumber>
    </recommendedName>
</protein>
<evidence type="ECO:0000259" key="7">
    <source>
        <dbReference type="PROSITE" id="PS50109"/>
    </source>
</evidence>
<dbReference type="CDD" id="cd00075">
    <property type="entry name" value="HATPase"/>
    <property type="match status" value="1"/>
</dbReference>
<evidence type="ECO:0000313" key="10">
    <source>
        <dbReference type="Proteomes" id="UP001596395"/>
    </source>
</evidence>
<dbReference type="InterPro" id="IPR029016">
    <property type="entry name" value="GAF-like_dom_sf"/>
</dbReference>
<keyword evidence="10" id="KW-1185">Reference proteome</keyword>
<dbReference type="SUPFAM" id="SSF55785">
    <property type="entry name" value="PYP-like sensor domain (PAS domain)"/>
    <property type="match status" value="1"/>
</dbReference>
<gene>
    <name evidence="9" type="ORF">ACFQGB_12215</name>
</gene>
<dbReference type="PRINTS" id="PR00344">
    <property type="entry name" value="BCTRLSENSOR"/>
</dbReference>
<organism evidence="9 10">
    <name type="scientific">Halorubellus litoreus</name>
    <dbReference type="NCBI Taxonomy" id="755308"/>
    <lineage>
        <taxon>Archaea</taxon>
        <taxon>Methanobacteriati</taxon>
        <taxon>Methanobacteriota</taxon>
        <taxon>Stenosarchaea group</taxon>
        <taxon>Halobacteria</taxon>
        <taxon>Halobacteriales</taxon>
        <taxon>Halorubellaceae</taxon>
        <taxon>Halorubellus</taxon>
    </lineage>
</organism>
<dbReference type="InterPro" id="IPR003594">
    <property type="entry name" value="HATPase_dom"/>
</dbReference>
<dbReference type="Gene3D" id="3.30.565.10">
    <property type="entry name" value="Histidine kinase-like ATPase, C-terminal domain"/>
    <property type="match status" value="1"/>
</dbReference>
<dbReference type="InterPro" id="IPR003018">
    <property type="entry name" value="GAF"/>
</dbReference>
<sequence>MTMQEAGFRSVFEHSNDAILIFDPDADEILAANPQAADLLEYSTSELESLSPRDIHPDEIDAFEAFVDTVYADGSGWTSSLSCLTKSGRSVPAEISATTFDYDGRDVVLASIRDVSDREERAAILDDLASTAAALIRLEDRTAIAEHAVDAADRTLDLELSHVYLRSEAGEESRLEPAAVTDTFARTVGDPPAFEHPDGLLWSTLEAGTPRVFDDVRAEAGDEMATDLPFRNALLFPLGDHGVFGIASTENREFDEFHYDVAEILAAQVHAALDNAAQLRELEAKNDRLDEFASTVSHDLRNPLTVAQGHLELVNASRDDDHVDAIEESLDRMESLIDDILRTAQADHADVDLSVVSLSAFVAECWKHVAAGNATVEVAEDAALCADENLFKQLLENLFRNAAEHGRADTRNDDEIAITVGALHDGFYVADDGVGIPESERTQVLEAGYSEDETGTGLGLKIVMRIASAHGWSLTVTESDAGGARFEFTDVELV</sequence>
<dbReference type="InterPro" id="IPR036890">
    <property type="entry name" value="HATPase_C_sf"/>
</dbReference>
<reference evidence="9 10" key="1">
    <citation type="journal article" date="2019" name="Int. J. Syst. Evol. Microbiol.">
        <title>The Global Catalogue of Microorganisms (GCM) 10K type strain sequencing project: providing services to taxonomists for standard genome sequencing and annotation.</title>
        <authorList>
            <consortium name="The Broad Institute Genomics Platform"/>
            <consortium name="The Broad Institute Genome Sequencing Center for Infectious Disease"/>
            <person name="Wu L."/>
            <person name="Ma J."/>
        </authorList>
    </citation>
    <scope>NUCLEOTIDE SEQUENCE [LARGE SCALE GENOMIC DNA]</scope>
    <source>
        <strain evidence="9 10">GX26</strain>
    </source>
</reference>
<dbReference type="Gene3D" id="3.30.450.40">
    <property type="match status" value="1"/>
</dbReference>